<protein>
    <submittedName>
        <fullName evidence="2">Uncharacterized protein</fullName>
    </submittedName>
</protein>
<dbReference type="EMBL" id="CP011509">
    <property type="protein sequence ID" value="AKI98894.1"/>
    <property type="molecule type" value="Genomic_DNA"/>
</dbReference>
<dbReference type="Proteomes" id="UP000035579">
    <property type="component" value="Chromosome"/>
</dbReference>
<dbReference type="KEGG" id="age:AA314_00521"/>
<accession>A0AAC8Q0Q4</accession>
<feature type="compositionally biased region" description="Basic and acidic residues" evidence="1">
    <location>
        <begin position="19"/>
        <end position="40"/>
    </location>
</feature>
<organism evidence="2 3">
    <name type="scientific">Archangium gephyra</name>
    <dbReference type="NCBI Taxonomy" id="48"/>
    <lineage>
        <taxon>Bacteria</taxon>
        <taxon>Pseudomonadati</taxon>
        <taxon>Myxococcota</taxon>
        <taxon>Myxococcia</taxon>
        <taxon>Myxococcales</taxon>
        <taxon>Cystobacterineae</taxon>
        <taxon>Archangiaceae</taxon>
        <taxon>Archangium</taxon>
    </lineage>
</organism>
<sequence length="97" mass="10903">MIQRRGARSLPQHPAPDIQDGRVIVDDQDAPRTLRLRPEPTVRSLTHTRTRSPIEGASHPENVRRLPRELRRLDAAVRHGDCPPGQSTPAAPERTIQ</sequence>
<feature type="region of interest" description="Disordered" evidence="1">
    <location>
        <begin position="1"/>
        <end position="97"/>
    </location>
</feature>
<gene>
    <name evidence="2" type="ORF">AA314_00521</name>
</gene>
<evidence type="ECO:0000313" key="2">
    <source>
        <dbReference type="EMBL" id="AKI98894.1"/>
    </source>
</evidence>
<feature type="compositionally biased region" description="Basic and acidic residues" evidence="1">
    <location>
        <begin position="61"/>
        <end position="81"/>
    </location>
</feature>
<reference evidence="2 3" key="1">
    <citation type="submission" date="2015-05" db="EMBL/GenBank/DDBJ databases">
        <title>Genome assembly of Archangium gephyra DSM 2261.</title>
        <authorList>
            <person name="Sharma G."/>
            <person name="Subramanian S."/>
        </authorList>
    </citation>
    <scope>NUCLEOTIDE SEQUENCE [LARGE SCALE GENOMIC DNA]</scope>
    <source>
        <strain evidence="2 3">DSM 2261</strain>
    </source>
</reference>
<evidence type="ECO:0000313" key="3">
    <source>
        <dbReference type="Proteomes" id="UP000035579"/>
    </source>
</evidence>
<dbReference type="AlphaFoldDB" id="A0AAC8Q0Q4"/>
<evidence type="ECO:0000256" key="1">
    <source>
        <dbReference type="SAM" id="MobiDB-lite"/>
    </source>
</evidence>
<name>A0AAC8Q0Q4_9BACT</name>
<proteinExistence type="predicted"/>